<feature type="non-terminal residue" evidence="2">
    <location>
        <position position="1"/>
    </location>
</feature>
<dbReference type="Pfam" id="PF13550">
    <property type="entry name" value="Phage-tail_3"/>
    <property type="match status" value="1"/>
</dbReference>
<protein>
    <recommendedName>
        <fullName evidence="1">Tip attachment protein J domain-containing protein</fullName>
    </recommendedName>
</protein>
<proteinExistence type="predicted"/>
<comment type="caution">
    <text evidence="2">The sequence shown here is derived from an EMBL/GenBank/DDBJ whole genome shotgun (WGS) entry which is preliminary data.</text>
</comment>
<sequence>NITFKVQGRKVRDPRGGTQYDNNSALCVADYLTNTSFGLGIPEADIDDTLLTVAANECDENVTITGGDPHDRYDCDGSFTVDRTPQDVLEELVASMAGYVVYVEGKWKIYAGAYRTPTETLDENELRGPMEIRSLISKTENFNAVRGVHKSSAEQYQPTDYVPVQNATYAAEDGETVWRDIALPFTPNPTRAQRLAKIFLERVRQPMIVEVKAKLSAFRLQPGEVVMMDNTRLGWSGKPFEVMSGALGLDNDGALGFDITLRETGASVYDWNLGEETIVDPEPQSALPNAFLAVAPSSVLLQSGGDQLFLREDGTIFSRIKVSWTFTQQAFMTNGGKIEIQFRQSPSSLSSVSIDTPT</sequence>
<feature type="domain" description="Tip attachment protein J" evidence="1">
    <location>
        <begin position="83"/>
        <end position="231"/>
    </location>
</feature>
<feature type="non-terminal residue" evidence="2">
    <location>
        <position position="358"/>
    </location>
</feature>
<organism evidence="2">
    <name type="scientific">marine sediment metagenome</name>
    <dbReference type="NCBI Taxonomy" id="412755"/>
    <lineage>
        <taxon>unclassified sequences</taxon>
        <taxon>metagenomes</taxon>
        <taxon>ecological metagenomes</taxon>
    </lineage>
</organism>
<accession>A0A0F8XF15</accession>
<name>A0A0F8XF15_9ZZZZ</name>
<reference evidence="2" key="1">
    <citation type="journal article" date="2015" name="Nature">
        <title>Complex archaea that bridge the gap between prokaryotes and eukaryotes.</title>
        <authorList>
            <person name="Spang A."/>
            <person name="Saw J.H."/>
            <person name="Jorgensen S.L."/>
            <person name="Zaremba-Niedzwiedzka K."/>
            <person name="Martijn J."/>
            <person name="Lind A.E."/>
            <person name="van Eijk R."/>
            <person name="Schleper C."/>
            <person name="Guy L."/>
            <person name="Ettema T.J."/>
        </authorList>
    </citation>
    <scope>NUCLEOTIDE SEQUENCE</scope>
</reference>
<dbReference type="AlphaFoldDB" id="A0A0F8XF15"/>
<gene>
    <name evidence="2" type="ORF">LCGC14_3033120</name>
</gene>
<evidence type="ECO:0000313" key="2">
    <source>
        <dbReference type="EMBL" id="KKK59565.1"/>
    </source>
</evidence>
<dbReference type="EMBL" id="LAZR01063411">
    <property type="protein sequence ID" value="KKK59565.1"/>
    <property type="molecule type" value="Genomic_DNA"/>
</dbReference>
<dbReference type="InterPro" id="IPR032876">
    <property type="entry name" value="J_dom"/>
</dbReference>
<evidence type="ECO:0000259" key="1">
    <source>
        <dbReference type="Pfam" id="PF13550"/>
    </source>
</evidence>